<organism evidence="1 2">
    <name type="scientific">Smallanthus sonchifolius</name>
    <dbReference type="NCBI Taxonomy" id="185202"/>
    <lineage>
        <taxon>Eukaryota</taxon>
        <taxon>Viridiplantae</taxon>
        <taxon>Streptophyta</taxon>
        <taxon>Embryophyta</taxon>
        <taxon>Tracheophyta</taxon>
        <taxon>Spermatophyta</taxon>
        <taxon>Magnoliopsida</taxon>
        <taxon>eudicotyledons</taxon>
        <taxon>Gunneridae</taxon>
        <taxon>Pentapetalae</taxon>
        <taxon>asterids</taxon>
        <taxon>campanulids</taxon>
        <taxon>Asterales</taxon>
        <taxon>Asteraceae</taxon>
        <taxon>Asteroideae</taxon>
        <taxon>Heliantheae alliance</taxon>
        <taxon>Millerieae</taxon>
        <taxon>Smallanthus</taxon>
    </lineage>
</organism>
<comment type="caution">
    <text evidence="1">The sequence shown here is derived from an EMBL/GenBank/DDBJ whole genome shotgun (WGS) entry which is preliminary data.</text>
</comment>
<proteinExistence type="predicted"/>
<name>A0ACB9HJY2_9ASTR</name>
<reference evidence="2" key="1">
    <citation type="journal article" date="2022" name="Mol. Ecol. Resour.">
        <title>The genomes of chicory, endive, great burdock and yacon provide insights into Asteraceae palaeo-polyploidization history and plant inulin production.</title>
        <authorList>
            <person name="Fan W."/>
            <person name="Wang S."/>
            <person name="Wang H."/>
            <person name="Wang A."/>
            <person name="Jiang F."/>
            <person name="Liu H."/>
            <person name="Zhao H."/>
            <person name="Xu D."/>
            <person name="Zhang Y."/>
        </authorList>
    </citation>
    <scope>NUCLEOTIDE SEQUENCE [LARGE SCALE GENOMIC DNA]</scope>
    <source>
        <strain evidence="2">cv. Yunnan</strain>
    </source>
</reference>
<dbReference type="Proteomes" id="UP001056120">
    <property type="component" value="Linkage Group LG12"/>
</dbReference>
<sequence length="188" mass="21873">MGYAGIQMLMEKLKQLINCKDNPLINIPSIIYERPQFQLLYQDLGSMIQTLYIDEHQYLHDQKKLNDVKKRFTYAAEEAQYIVDLFLSGVHIRNNGLLPTSKDFKDSLNLDDVRRSLLSVKVEFMSMIIDSMKMDSSRRPERILKQSAAAQISISSESKKLLDEFVVGHDRDAELIRDKLVEDQKKEF</sequence>
<keyword evidence="2" id="KW-1185">Reference proteome</keyword>
<evidence type="ECO:0000313" key="1">
    <source>
        <dbReference type="EMBL" id="KAI3795566.1"/>
    </source>
</evidence>
<protein>
    <submittedName>
        <fullName evidence="1">Uncharacterized protein</fullName>
    </submittedName>
</protein>
<accession>A0ACB9HJY2</accession>
<gene>
    <name evidence="1" type="ORF">L1987_38221</name>
</gene>
<dbReference type="EMBL" id="CM042029">
    <property type="protein sequence ID" value="KAI3795566.1"/>
    <property type="molecule type" value="Genomic_DNA"/>
</dbReference>
<evidence type="ECO:0000313" key="2">
    <source>
        <dbReference type="Proteomes" id="UP001056120"/>
    </source>
</evidence>
<reference evidence="1 2" key="2">
    <citation type="journal article" date="2022" name="Mol. Ecol. Resour.">
        <title>The genomes of chicory, endive, great burdock and yacon provide insights into Asteraceae paleo-polyploidization history and plant inulin production.</title>
        <authorList>
            <person name="Fan W."/>
            <person name="Wang S."/>
            <person name="Wang H."/>
            <person name="Wang A."/>
            <person name="Jiang F."/>
            <person name="Liu H."/>
            <person name="Zhao H."/>
            <person name="Xu D."/>
            <person name="Zhang Y."/>
        </authorList>
    </citation>
    <scope>NUCLEOTIDE SEQUENCE [LARGE SCALE GENOMIC DNA]</scope>
    <source>
        <strain evidence="2">cv. Yunnan</strain>
        <tissue evidence="1">Leaves</tissue>
    </source>
</reference>